<keyword evidence="2" id="KW-1185">Reference proteome</keyword>
<dbReference type="Proteomes" id="UP001611383">
    <property type="component" value="Chromosome"/>
</dbReference>
<dbReference type="PROSITE" id="PS51257">
    <property type="entry name" value="PROKAR_LIPOPROTEIN"/>
    <property type="match status" value="1"/>
</dbReference>
<reference evidence="1 2" key="1">
    <citation type="submission" date="2019-08" db="EMBL/GenBank/DDBJ databases">
        <title>Archangium and Cystobacter genomes.</title>
        <authorList>
            <person name="Chen I.-C.K."/>
            <person name="Wielgoss S."/>
        </authorList>
    </citation>
    <scope>NUCLEOTIDE SEQUENCE [LARGE SCALE GENOMIC DNA]</scope>
    <source>
        <strain evidence="1 2">Cbm 6</strain>
    </source>
</reference>
<name>A0ABY9XAU6_9BACT</name>
<evidence type="ECO:0000313" key="2">
    <source>
        <dbReference type="Proteomes" id="UP001611383"/>
    </source>
</evidence>
<sequence length="183" mass="19545">MGAMSRMRVVGWVLLLSGLGCGYRFAPQGAGLPEGVRSVCAPVFRNDTAEPALELLFTQNFRQELLRAGVLSGGGACEASVEGVVAGVSSGPINNAEPFFQPNAQSSVPRLASYRTSATVVLRLRRDGRILSETTVSGSEDFLPGTTNVSGDVLEVEANRQAALHRLSETLMREGYERLATSW</sequence>
<organism evidence="1 2">
    <name type="scientific">Archangium minus</name>
    <dbReference type="NCBI Taxonomy" id="83450"/>
    <lineage>
        <taxon>Bacteria</taxon>
        <taxon>Pseudomonadati</taxon>
        <taxon>Myxococcota</taxon>
        <taxon>Myxococcia</taxon>
        <taxon>Myxococcales</taxon>
        <taxon>Cystobacterineae</taxon>
        <taxon>Archangiaceae</taxon>
        <taxon>Archangium</taxon>
    </lineage>
</organism>
<accession>A0ABY9XAU6</accession>
<dbReference type="InterPro" id="IPR007485">
    <property type="entry name" value="LPS_assembly_LptE"/>
</dbReference>
<evidence type="ECO:0008006" key="3">
    <source>
        <dbReference type="Google" id="ProtNLM"/>
    </source>
</evidence>
<protein>
    <recommendedName>
        <fullName evidence="3">Lipoprotein</fullName>
    </recommendedName>
</protein>
<dbReference type="EMBL" id="CP043494">
    <property type="protein sequence ID" value="WNG52503.1"/>
    <property type="molecule type" value="Genomic_DNA"/>
</dbReference>
<evidence type="ECO:0000313" key="1">
    <source>
        <dbReference type="EMBL" id="WNG52503.1"/>
    </source>
</evidence>
<proteinExistence type="predicted"/>
<dbReference type="Pfam" id="PF04390">
    <property type="entry name" value="LptE"/>
    <property type="match status" value="1"/>
</dbReference>
<gene>
    <name evidence="1" type="ORF">F0U60_21040</name>
</gene>